<reference evidence="5 6" key="1">
    <citation type="submission" date="2018-08" db="EMBL/GenBank/DDBJ databases">
        <title>Genomic investigation of the strawberry pathogen Phytophthora fragariae indicates pathogenicity is determined by transcriptional variation in three key races.</title>
        <authorList>
            <person name="Adams T.M."/>
            <person name="Armitage A.D."/>
            <person name="Sobczyk M.K."/>
            <person name="Bates H.J."/>
            <person name="Dunwell J.M."/>
            <person name="Nellist C.F."/>
            <person name="Harrison R.J."/>
        </authorList>
    </citation>
    <scope>NUCLEOTIDE SEQUENCE [LARGE SCALE GENOMIC DNA]</scope>
    <source>
        <strain evidence="4 5">A4</strain>
        <strain evidence="3 6">NOV-5</strain>
        <strain evidence="2 7">NOV-71</strain>
    </source>
</reference>
<evidence type="ECO:0000313" key="2">
    <source>
        <dbReference type="EMBL" id="KAE9078696.1"/>
    </source>
</evidence>
<comment type="caution">
    <text evidence="2">The sequence shown here is derived from an EMBL/GenBank/DDBJ whole genome shotgun (WGS) entry which is preliminary data.</text>
</comment>
<organism evidence="2 7">
    <name type="scientific">Phytophthora fragariae</name>
    <dbReference type="NCBI Taxonomy" id="53985"/>
    <lineage>
        <taxon>Eukaryota</taxon>
        <taxon>Sar</taxon>
        <taxon>Stramenopiles</taxon>
        <taxon>Oomycota</taxon>
        <taxon>Peronosporomycetes</taxon>
        <taxon>Peronosporales</taxon>
        <taxon>Peronosporaceae</taxon>
        <taxon>Phytophthora</taxon>
    </lineage>
</organism>
<feature type="region of interest" description="Disordered" evidence="1">
    <location>
        <begin position="176"/>
        <end position="221"/>
    </location>
</feature>
<dbReference type="Proteomes" id="UP000441208">
    <property type="component" value="Unassembled WGS sequence"/>
</dbReference>
<evidence type="ECO:0000313" key="3">
    <source>
        <dbReference type="EMBL" id="KAE9094546.1"/>
    </source>
</evidence>
<evidence type="ECO:0000313" key="7">
    <source>
        <dbReference type="Proteomes" id="UP000441208"/>
    </source>
</evidence>
<feature type="compositionally biased region" description="Low complexity" evidence="1">
    <location>
        <begin position="204"/>
        <end position="221"/>
    </location>
</feature>
<evidence type="ECO:0000313" key="5">
    <source>
        <dbReference type="Proteomes" id="UP000437068"/>
    </source>
</evidence>
<accession>A0A6A3QL76</accession>
<protein>
    <submittedName>
        <fullName evidence="2">Uncharacterized protein</fullName>
    </submittedName>
</protein>
<dbReference type="AlphaFoldDB" id="A0A6A3QL76"/>
<evidence type="ECO:0000256" key="1">
    <source>
        <dbReference type="SAM" id="MobiDB-lite"/>
    </source>
</evidence>
<dbReference type="EMBL" id="QXGA01002620">
    <property type="protein sequence ID" value="KAE9094546.1"/>
    <property type="molecule type" value="Genomic_DNA"/>
</dbReference>
<gene>
    <name evidence="4" type="ORF">PF001_g11141</name>
    <name evidence="3" type="ORF">PF006_g24192</name>
    <name evidence="2" type="ORF">PF007_g23742</name>
</gene>
<evidence type="ECO:0000313" key="4">
    <source>
        <dbReference type="EMBL" id="KAE9308515.1"/>
    </source>
</evidence>
<evidence type="ECO:0000313" key="6">
    <source>
        <dbReference type="Proteomes" id="UP000440732"/>
    </source>
</evidence>
<dbReference type="Proteomes" id="UP000437068">
    <property type="component" value="Unassembled WGS sequence"/>
</dbReference>
<sequence>MVFAIIDRVGTAFGHLYRVQWCDEADGYRWDATWEPGSILREDGFSDACNVVDAWKAATTSTFYSFCKLNGHAHLVGASTSGLCAFYALGIAMSIRGLLKQTPEKGLAMRVHKALWVLAETSGNDRARKYAQERKTLSSTDRVKRDTQWLRRHGGTRLRDLWLSIPLEDRHALLEKHPDTTFPGGTDGVLDERSKLGRQSSARSKTTFKSKTPVKSTTTVNVKTAHKSAASSKTKVADMTNFEVGTTAEAKTTSVLDLQRPLYDDTTDSMLMLKTKLMMKACSNYHDVASKEYLLRMKTNYDRGSLSGVIQATVHSVKHAVLLSRSKDKARTADEAFSAVCNRLTDVFDSAL</sequence>
<dbReference type="EMBL" id="QXFZ01002284">
    <property type="protein sequence ID" value="KAE9078696.1"/>
    <property type="molecule type" value="Genomic_DNA"/>
</dbReference>
<dbReference type="Proteomes" id="UP000440732">
    <property type="component" value="Unassembled WGS sequence"/>
</dbReference>
<dbReference type="EMBL" id="QXGE01000579">
    <property type="protein sequence ID" value="KAE9308515.1"/>
    <property type="molecule type" value="Genomic_DNA"/>
</dbReference>
<name>A0A6A3QL76_9STRA</name>
<proteinExistence type="predicted"/>